<keyword evidence="8" id="KW-0808">Transferase</keyword>
<keyword evidence="12" id="KW-0832">Ubl conjugation</keyword>
<dbReference type="InterPro" id="IPR037160">
    <property type="entry name" value="DNA_Pol_thumb_sf"/>
</dbReference>
<feature type="domain" description="DNA-directed DNA polymerase X" evidence="24">
    <location>
        <begin position="1"/>
        <end position="314"/>
    </location>
</feature>
<keyword evidence="25" id="KW-0540">Nuclease</keyword>
<dbReference type="Gene3D" id="3.30.460.10">
    <property type="entry name" value="Beta Polymerase, domain 2"/>
    <property type="match status" value="1"/>
</dbReference>
<dbReference type="Gene3D" id="3.20.20.140">
    <property type="entry name" value="Metal-dependent hydrolases"/>
    <property type="match status" value="1"/>
</dbReference>
<keyword evidence="14" id="KW-0915">Sodium</keyword>
<evidence type="ECO:0000256" key="19">
    <source>
        <dbReference type="ARBA" id="ARBA00044678"/>
    </source>
</evidence>
<dbReference type="Pfam" id="PF14791">
    <property type="entry name" value="DNA_pol_B_thumb"/>
    <property type="match status" value="1"/>
</dbReference>
<dbReference type="EMBL" id="JACRIW010000007">
    <property type="protein sequence ID" value="MBI5167982.1"/>
    <property type="molecule type" value="Genomic_DNA"/>
</dbReference>
<feature type="domain" description="Helix-hairpin-helix DNA-binding motif class 1" evidence="22">
    <location>
        <begin position="52"/>
        <end position="71"/>
    </location>
</feature>
<dbReference type="FunFam" id="3.20.20.140:FF:000047">
    <property type="entry name" value="PHP domain-containing protein"/>
    <property type="match status" value="1"/>
</dbReference>
<evidence type="ECO:0000256" key="7">
    <source>
        <dbReference type="ARBA" id="ARBA00022634"/>
    </source>
</evidence>
<dbReference type="Gene3D" id="1.10.150.110">
    <property type="entry name" value="DNA polymerase beta, N-terminal domain-like"/>
    <property type="match status" value="1"/>
</dbReference>
<dbReference type="InterPro" id="IPR002008">
    <property type="entry name" value="DNA_pol_X_beta-like"/>
</dbReference>
<dbReference type="InterPro" id="IPR016195">
    <property type="entry name" value="Pol/histidinol_Pase-like"/>
</dbReference>
<dbReference type="InterPro" id="IPR010996">
    <property type="entry name" value="HHH_MUS81"/>
</dbReference>
<keyword evidence="25" id="KW-0378">Hydrolase</keyword>
<evidence type="ECO:0000256" key="10">
    <source>
        <dbReference type="ARBA" id="ARBA00022705"/>
    </source>
</evidence>
<dbReference type="GO" id="GO:0140078">
    <property type="term" value="F:class I DNA-(apurinic or apyrimidinic site) endonuclease activity"/>
    <property type="evidence" value="ECO:0007669"/>
    <property type="project" value="UniProtKB-EC"/>
</dbReference>
<keyword evidence="6" id="KW-0488">Methylation</keyword>
<dbReference type="InterPro" id="IPR050243">
    <property type="entry name" value="PHP_phosphatase"/>
</dbReference>
<dbReference type="InterPro" id="IPR002054">
    <property type="entry name" value="DNA-dir_DNA_pol_X"/>
</dbReference>
<dbReference type="PIRSF" id="PIRSF005047">
    <property type="entry name" value="UCP005047_YshC"/>
    <property type="match status" value="1"/>
</dbReference>
<evidence type="ECO:0000256" key="2">
    <source>
        <dbReference type="ARBA" id="ARBA00004496"/>
    </source>
</evidence>
<dbReference type="SMART" id="SM00481">
    <property type="entry name" value="POLIIIAc"/>
    <property type="match status" value="1"/>
</dbReference>
<dbReference type="SMART" id="SM00278">
    <property type="entry name" value="HhH1"/>
    <property type="match status" value="3"/>
</dbReference>
<comment type="function">
    <text evidence="20">Repair polymerase that plays a key role in base-excision repair. During this process, the damaged base is excised by specific DNA glycosylases, the DNA backbone is nicked at the abasic site by an apurinic/apyrimidic (AP) endonuclease, and POLB removes 5'-deoxyribose-phosphate from the preincised AP site acting as a 5'-deoxyribose-phosphate lyase (5'-dRP lyase); through its DNA polymerase activity, it adds one nucleotide to the 3' end of the arising single-nucleotide gap. Conducts 'gap-filling' DNA synthesis in a stepwise distributive fashion rather than in a processive fashion as for other DNA polymerases. It is also able to cleave sugar-phosphate bonds 3' to an intact AP site, acting as an AP lyase.</text>
</comment>
<accession>A0A933W737</accession>
<dbReference type="GO" id="GO:0008270">
    <property type="term" value="F:zinc ion binding"/>
    <property type="evidence" value="ECO:0007669"/>
    <property type="project" value="TreeGrafter"/>
</dbReference>
<dbReference type="InterPro" id="IPR043519">
    <property type="entry name" value="NT_sf"/>
</dbReference>
<reference evidence="25" key="1">
    <citation type="submission" date="2020-07" db="EMBL/GenBank/DDBJ databases">
        <title>Huge and variable diversity of episymbiotic CPR bacteria and DPANN archaea in groundwater ecosystems.</title>
        <authorList>
            <person name="He C.Y."/>
            <person name="Keren R."/>
            <person name="Whittaker M."/>
            <person name="Farag I.F."/>
            <person name="Doudna J."/>
            <person name="Cate J.H.D."/>
            <person name="Banfield J.F."/>
        </authorList>
    </citation>
    <scope>NUCLEOTIDE SEQUENCE</scope>
    <source>
        <strain evidence="25">NC_groundwater_1813_Pr3_B-0.1um_71_17</strain>
    </source>
</reference>
<dbReference type="GO" id="GO:0042578">
    <property type="term" value="F:phosphoric ester hydrolase activity"/>
    <property type="evidence" value="ECO:0007669"/>
    <property type="project" value="TreeGrafter"/>
</dbReference>
<dbReference type="InterPro" id="IPR027421">
    <property type="entry name" value="DNA_pol_lamdba_lyase_dom_sf"/>
</dbReference>
<evidence type="ECO:0000256" key="18">
    <source>
        <dbReference type="ARBA" id="ARBA00044632"/>
    </source>
</evidence>
<feature type="domain" description="Helix-hairpin-helix DNA-binding motif class 1" evidence="22">
    <location>
        <begin position="92"/>
        <end position="111"/>
    </location>
</feature>
<evidence type="ECO:0000256" key="14">
    <source>
        <dbReference type="ARBA" id="ARBA00023053"/>
    </source>
</evidence>
<evidence type="ECO:0000259" key="24">
    <source>
        <dbReference type="SMART" id="SM00483"/>
    </source>
</evidence>
<comment type="subcellular location">
    <subcellularLocation>
        <location evidence="2">Cytoplasm</location>
    </subcellularLocation>
</comment>
<dbReference type="InterPro" id="IPR022311">
    <property type="entry name" value="PolX-like"/>
</dbReference>
<comment type="cofactor">
    <cofactor evidence="1">
        <name>Mg(2+)</name>
        <dbReference type="ChEBI" id="CHEBI:18420"/>
    </cofactor>
</comment>
<dbReference type="EC" id="4.2.99.18" evidence="4"/>
<dbReference type="GO" id="GO:0004527">
    <property type="term" value="F:exonuclease activity"/>
    <property type="evidence" value="ECO:0007669"/>
    <property type="project" value="UniProtKB-KW"/>
</dbReference>
<sequence>MTNAEIARVLERVAIRLEIDGANVFRVRAYKEGARIVAEHAEAMSAIANEPGALEAIKGIGKDLAARIRDLVATGRTDVDDELRAKIPDDVVDFTQLQGLGPKRVKTLFEELGIRDRAALEAAAKEGRLRDLKGFGEKVEQNVLKALATASQWAGRMLLAGAWPLAHALAERVAAVKGVEQVELAGSFRRRKETVGDVDVLACGGDPETVMEAFATHESVAEVLGRGDTKCSVRLKTGLQVDLRLVPRESFGAALMYFTGSKEHNIELRKLAIEKGWSLNEYGLTEGDRVIASATEAEVYAALGLAWIPPELREARGEIALAAKHALPRLLEREDLRADLHMHTTRSDGKHSIDEMVEAAKARGHEYVAITEHSKALAMANGFDAARVRQSAKEIAAARERHPGFPILHGLEVDILGDGELDLDDETLARLDWVIVSIHSRFDQAPEVATARVLKAIENPYVHAMGHPTGRLIGSREPVPFDVEQVTAAAARLGVAMEINASPDRLDLSDVHARIARANGCKFVIDTDAHATGQLDQLQFGVFQARRAGLTREDVLNALPYEEFLAAIRRRP</sequence>
<dbReference type="InterPro" id="IPR047967">
    <property type="entry name" value="PolX_PHP"/>
</dbReference>
<proteinExistence type="predicted"/>
<evidence type="ECO:0000256" key="5">
    <source>
        <dbReference type="ARBA" id="ARBA00020020"/>
    </source>
</evidence>
<evidence type="ECO:0000256" key="4">
    <source>
        <dbReference type="ARBA" id="ARBA00012720"/>
    </source>
</evidence>
<dbReference type="InterPro" id="IPR004013">
    <property type="entry name" value="PHP_dom"/>
</dbReference>
<dbReference type="Proteomes" id="UP000696931">
    <property type="component" value="Unassembled WGS sequence"/>
</dbReference>
<evidence type="ECO:0000256" key="1">
    <source>
        <dbReference type="ARBA" id="ARBA00001946"/>
    </source>
</evidence>
<protein>
    <recommendedName>
        <fullName evidence="5">DNA polymerase beta</fullName>
        <ecNumber evidence="3">2.7.7.7</ecNumber>
        <ecNumber evidence="4">4.2.99.18</ecNumber>
    </recommendedName>
    <alternativeName>
        <fullName evidence="16">5'-deoxyribose-phosphate lyase</fullName>
    </alternativeName>
    <alternativeName>
        <fullName evidence="17">AP lyase</fullName>
    </alternativeName>
</protein>
<evidence type="ECO:0000256" key="11">
    <source>
        <dbReference type="ARBA" id="ARBA00022763"/>
    </source>
</evidence>
<evidence type="ECO:0000256" key="6">
    <source>
        <dbReference type="ARBA" id="ARBA00022481"/>
    </source>
</evidence>
<dbReference type="PRINTS" id="PR00870">
    <property type="entry name" value="DNAPOLXBETA"/>
</dbReference>
<evidence type="ECO:0000256" key="3">
    <source>
        <dbReference type="ARBA" id="ARBA00012417"/>
    </source>
</evidence>
<dbReference type="Gene3D" id="3.30.210.10">
    <property type="entry name" value="DNA polymerase, thumb domain"/>
    <property type="match status" value="1"/>
</dbReference>
<keyword evidence="11" id="KW-0227">DNA damage</keyword>
<dbReference type="InterPro" id="IPR003141">
    <property type="entry name" value="Pol/His_phosphatase_N"/>
</dbReference>
<dbReference type="PANTHER" id="PTHR36928:SF1">
    <property type="entry name" value="PHOSPHATASE YCDX-RELATED"/>
    <property type="match status" value="1"/>
</dbReference>
<evidence type="ECO:0000256" key="9">
    <source>
        <dbReference type="ARBA" id="ARBA00022695"/>
    </source>
</evidence>
<organism evidence="25 26">
    <name type="scientific">Eiseniibacteriota bacterium</name>
    <dbReference type="NCBI Taxonomy" id="2212470"/>
    <lineage>
        <taxon>Bacteria</taxon>
        <taxon>Candidatus Eiseniibacteriota</taxon>
    </lineage>
</organism>
<comment type="caution">
    <text evidence="25">The sequence shown here is derived from an EMBL/GenBank/DDBJ whole genome shotgun (WGS) entry which is preliminary data.</text>
</comment>
<dbReference type="NCBIfam" id="NF006375">
    <property type="entry name" value="PRK08609.1"/>
    <property type="match status" value="1"/>
</dbReference>
<gene>
    <name evidence="25" type="primary">polX</name>
    <name evidence="25" type="ORF">HZA61_00700</name>
</gene>
<dbReference type="Pfam" id="PF14520">
    <property type="entry name" value="HHH_5"/>
    <property type="match status" value="1"/>
</dbReference>
<dbReference type="PANTHER" id="PTHR36928">
    <property type="entry name" value="PHOSPHATASE YCDX-RELATED"/>
    <property type="match status" value="1"/>
</dbReference>
<dbReference type="SUPFAM" id="SSF89550">
    <property type="entry name" value="PHP domain-like"/>
    <property type="match status" value="1"/>
</dbReference>
<dbReference type="GO" id="GO:0003677">
    <property type="term" value="F:DNA binding"/>
    <property type="evidence" value="ECO:0007669"/>
    <property type="project" value="InterPro"/>
</dbReference>
<evidence type="ECO:0000256" key="15">
    <source>
        <dbReference type="ARBA" id="ARBA00023204"/>
    </source>
</evidence>
<comment type="catalytic activity">
    <reaction evidence="21">
        <text>DNA(n) + a 2'-deoxyribonucleoside 5'-triphosphate = DNA(n+1) + diphosphate</text>
        <dbReference type="Rhea" id="RHEA:22508"/>
        <dbReference type="Rhea" id="RHEA-COMP:17339"/>
        <dbReference type="Rhea" id="RHEA-COMP:17340"/>
        <dbReference type="ChEBI" id="CHEBI:33019"/>
        <dbReference type="ChEBI" id="CHEBI:61560"/>
        <dbReference type="ChEBI" id="CHEBI:173112"/>
        <dbReference type="EC" id="2.7.7.7"/>
    </reaction>
</comment>
<dbReference type="EC" id="2.7.7.7" evidence="3"/>
<evidence type="ECO:0000256" key="20">
    <source>
        <dbReference type="ARBA" id="ARBA00045548"/>
    </source>
</evidence>
<dbReference type="GO" id="GO:0006281">
    <property type="term" value="P:DNA repair"/>
    <property type="evidence" value="ECO:0007669"/>
    <property type="project" value="UniProtKB-KW"/>
</dbReference>
<keyword evidence="7" id="KW-0237">DNA synthesis</keyword>
<dbReference type="GO" id="GO:0003887">
    <property type="term" value="F:DNA-directed DNA polymerase activity"/>
    <property type="evidence" value="ECO:0007669"/>
    <property type="project" value="UniProtKB-KW"/>
</dbReference>
<dbReference type="Pfam" id="PF02811">
    <property type="entry name" value="PHP"/>
    <property type="match status" value="1"/>
</dbReference>
<keyword evidence="9" id="KW-0548">Nucleotidyltransferase</keyword>
<dbReference type="SUPFAM" id="SSF158702">
    <property type="entry name" value="Sec63 N-terminal domain-like"/>
    <property type="match status" value="1"/>
</dbReference>
<evidence type="ECO:0000256" key="12">
    <source>
        <dbReference type="ARBA" id="ARBA00022843"/>
    </source>
</evidence>
<dbReference type="SUPFAM" id="SSF81301">
    <property type="entry name" value="Nucleotidyltransferase"/>
    <property type="match status" value="1"/>
</dbReference>
<evidence type="ECO:0000256" key="17">
    <source>
        <dbReference type="ARBA" id="ARBA00035726"/>
    </source>
</evidence>
<keyword evidence="15" id="KW-0234">DNA repair</keyword>
<evidence type="ECO:0000256" key="13">
    <source>
        <dbReference type="ARBA" id="ARBA00022932"/>
    </source>
</evidence>
<comment type="catalytic activity">
    <reaction evidence="18">
        <text>2'-deoxyribonucleotide-(2'-deoxyribose 5'-phosphate)-2'-deoxyribonucleotide-DNA = a 3'-end 2'-deoxyribonucleotide-(2,3-dehydro-2,3-deoxyribose 5'-phosphate)-DNA + a 5'-end 5'-phospho-2'-deoxyribonucleoside-DNA + H(+)</text>
        <dbReference type="Rhea" id="RHEA:66592"/>
        <dbReference type="Rhea" id="RHEA-COMP:13180"/>
        <dbReference type="Rhea" id="RHEA-COMP:16897"/>
        <dbReference type="Rhea" id="RHEA-COMP:17067"/>
        <dbReference type="ChEBI" id="CHEBI:15378"/>
        <dbReference type="ChEBI" id="CHEBI:136412"/>
        <dbReference type="ChEBI" id="CHEBI:157695"/>
        <dbReference type="ChEBI" id="CHEBI:167181"/>
        <dbReference type="EC" id="4.2.99.18"/>
    </reaction>
</comment>
<keyword evidence="25" id="KW-0269">Exonuclease</keyword>
<evidence type="ECO:0000313" key="25">
    <source>
        <dbReference type="EMBL" id="MBI5167982.1"/>
    </source>
</evidence>
<feature type="domain" description="Helix-hairpin-helix DNA-binding motif class 1" evidence="22">
    <location>
        <begin position="127"/>
        <end position="146"/>
    </location>
</feature>
<dbReference type="AlphaFoldDB" id="A0A933W737"/>
<dbReference type="Pfam" id="PF14716">
    <property type="entry name" value="HHH_8"/>
    <property type="match status" value="1"/>
</dbReference>
<dbReference type="CDD" id="cd07436">
    <property type="entry name" value="PHP_PolX"/>
    <property type="match status" value="1"/>
</dbReference>
<dbReference type="CDD" id="cd00141">
    <property type="entry name" value="NT_POLXc"/>
    <property type="match status" value="1"/>
</dbReference>
<keyword evidence="10" id="KW-0235">DNA replication</keyword>
<evidence type="ECO:0000256" key="16">
    <source>
        <dbReference type="ARBA" id="ARBA00035717"/>
    </source>
</evidence>
<evidence type="ECO:0000256" key="21">
    <source>
        <dbReference type="ARBA" id="ARBA00049244"/>
    </source>
</evidence>
<evidence type="ECO:0000259" key="22">
    <source>
        <dbReference type="SMART" id="SM00278"/>
    </source>
</evidence>
<evidence type="ECO:0000256" key="8">
    <source>
        <dbReference type="ARBA" id="ARBA00022679"/>
    </source>
</evidence>
<dbReference type="Gene3D" id="1.10.150.20">
    <property type="entry name" value="5' to 3' exonuclease, C-terminal subdomain"/>
    <property type="match status" value="1"/>
</dbReference>
<name>A0A933W737_UNCEI</name>
<evidence type="ECO:0000259" key="23">
    <source>
        <dbReference type="SMART" id="SM00481"/>
    </source>
</evidence>
<feature type="domain" description="Polymerase/histidinol phosphatase N-terminal" evidence="23">
    <location>
        <begin position="338"/>
        <end position="417"/>
    </location>
</feature>
<dbReference type="InterPro" id="IPR029398">
    <property type="entry name" value="PolB_thumb"/>
</dbReference>
<dbReference type="SMART" id="SM00483">
    <property type="entry name" value="POLXc"/>
    <property type="match status" value="1"/>
</dbReference>
<dbReference type="InterPro" id="IPR003583">
    <property type="entry name" value="Hlx-hairpin-Hlx_DNA-bd_motif"/>
</dbReference>
<comment type="catalytic activity">
    <reaction evidence="19">
        <text>a 5'-end 2'-deoxyribose-2'-deoxyribonucleotide-DNA = (2E,4S)-4-hydroxypenten-2-al-5-phosphate + a 5'-end 5'-phospho-2'-deoxyribonucleoside-DNA + H(+)</text>
        <dbReference type="Rhea" id="RHEA:76255"/>
        <dbReference type="Rhea" id="RHEA-COMP:13180"/>
        <dbReference type="Rhea" id="RHEA-COMP:18657"/>
        <dbReference type="ChEBI" id="CHEBI:15378"/>
        <dbReference type="ChEBI" id="CHEBI:136412"/>
        <dbReference type="ChEBI" id="CHEBI:195194"/>
        <dbReference type="ChEBI" id="CHEBI:195195"/>
    </reaction>
</comment>
<evidence type="ECO:0000313" key="26">
    <source>
        <dbReference type="Proteomes" id="UP000696931"/>
    </source>
</evidence>
<dbReference type="GO" id="GO:0005829">
    <property type="term" value="C:cytosol"/>
    <property type="evidence" value="ECO:0007669"/>
    <property type="project" value="TreeGrafter"/>
</dbReference>
<dbReference type="SUPFAM" id="SSF47802">
    <property type="entry name" value="DNA polymerase beta, N-terminal domain-like"/>
    <property type="match status" value="1"/>
</dbReference>
<keyword evidence="13" id="KW-0239">DNA-directed DNA polymerase</keyword>